<keyword evidence="4 5" id="KW-0413">Isomerase</keyword>
<gene>
    <name evidence="5" type="primary">gpmA</name>
    <name evidence="10" type="ORF">LV92_03290</name>
</gene>
<comment type="pathway">
    <text evidence="5 9">Carbohydrate degradation; glycolysis; pyruvate from D-glyceraldehyde 3-phosphate: step 3/5.</text>
</comment>
<protein>
    <recommendedName>
        <fullName evidence="5 9">2,3-bisphosphoglycerate-dependent phosphoglycerate mutase</fullName>
        <shortName evidence="5">BPG-dependent PGAM</shortName>
        <shortName evidence="5">PGAM</shortName>
        <shortName evidence="5">Phosphoglyceromutase</shortName>
        <shortName evidence="5">dPGM</shortName>
        <ecNumber evidence="5 9">5.4.2.11</ecNumber>
    </recommendedName>
</protein>
<proteinExistence type="inferred from homology"/>
<dbReference type="AlphaFoldDB" id="A0A327QZH9"/>
<dbReference type="HAMAP" id="MF_01039">
    <property type="entry name" value="PGAM_GpmA"/>
    <property type="match status" value="1"/>
</dbReference>
<dbReference type="EC" id="5.4.2.11" evidence="5 9"/>
<evidence type="ECO:0000256" key="1">
    <source>
        <dbReference type="ARBA" id="ARBA00006717"/>
    </source>
</evidence>
<dbReference type="OrthoDB" id="9782128at2"/>
<dbReference type="Proteomes" id="UP000249696">
    <property type="component" value="Unassembled WGS sequence"/>
</dbReference>
<dbReference type="Gene3D" id="3.40.50.1240">
    <property type="entry name" value="Phosphoglycerate mutase-like"/>
    <property type="match status" value="1"/>
</dbReference>
<dbReference type="SMART" id="SM00855">
    <property type="entry name" value="PGAM"/>
    <property type="match status" value="1"/>
</dbReference>
<dbReference type="InterPro" id="IPR005952">
    <property type="entry name" value="Phosphogly_mut1"/>
</dbReference>
<evidence type="ECO:0000256" key="3">
    <source>
        <dbReference type="ARBA" id="ARBA00023152"/>
    </source>
</evidence>
<evidence type="ECO:0000256" key="6">
    <source>
        <dbReference type="PIRSR" id="PIRSR613078-1"/>
    </source>
</evidence>
<feature type="active site" description="Tele-phosphohistidine intermediate" evidence="5 6">
    <location>
        <position position="9"/>
    </location>
</feature>
<dbReference type="GO" id="GO:0006096">
    <property type="term" value="P:glycolytic process"/>
    <property type="evidence" value="ECO:0007669"/>
    <property type="project" value="UniProtKB-UniRule"/>
</dbReference>
<evidence type="ECO:0000256" key="8">
    <source>
        <dbReference type="PIRSR" id="PIRSR613078-3"/>
    </source>
</evidence>
<dbReference type="EMBL" id="QLLN01000006">
    <property type="protein sequence ID" value="RAJ09072.1"/>
    <property type="molecule type" value="Genomic_DNA"/>
</dbReference>
<dbReference type="CDD" id="cd07067">
    <property type="entry name" value="HP_PGM_like"/>
    <property type="match status" value="1"/>
</dbReference>
<comment type="catalytic activity">
    <reaction evidence="5 9">
        <text>(2R)-2-phosphoglycerate = (2R)-3-phosphoglycerate</text>
        <dbReference type="Rhea" id="RHEA:15901"/>
        <dbReference type="ChEBI" id="CHEBI:58272"/>
        <dbReference type="ChEBI" id="CHEBI:58289"/>
        <dbReference type="EC" id="5.4.2.11"/>
    </reaction>
</comment>
<evidence type="ECO:0000256" key="5">
    <source>
        <dbReference type="HAMAP-Rule" id="MF_01039"/>
    </source>
</evidence>
<feature type="binding site" evidence="5 7">
    <location>
        <begin position="87"/>
        <end position="90"/>
    </location>
    <ligand>
        <name>substrate</name>
    </ligand>
</feature>
<accession>A0A327QZH9</accession>
<comment type="similarity">
    <text evidence="1 5">Belongs to the phosphoglycerate mutase family. BPG-dependent PGAM subfamily.</text>
</comment>
<dbReference type="PIRSF" id="PIRSF000709">
    <property type="entry name" value="6PFK_2-Ptase"/>
    <property type="match status" value="1"/>
</dbReference>
<feature type="site" description="Transition state stabilizer" evidence="5 8">
    <location>
        <position position="182"/>
    </location>
</feature>
<feature type="active site" description="Proton donor/acceptor" evidence="5 6">
    <location>
        <position position="87"/>
    </location>
</feature>
<dbReference type="InterPro" id="IPR029033">
    <property type="entry name" value="His_PPase_superfam"/>
</dbReference>
<feature type="binding site" evidence="5 7">
    <location>
        <begin position="183"/>
        <end position="184"/>
    </location>
    <ligand>
        <name>substrate</name>
    </ligand>
</feature>
<feature type="binding site" evidence="5 7">
    <location>
        <begin position="21"/>
        <end position="22"/>
    </location>
    <ligand>
        <name>substrate</name>
    </ligand>
</feature>
<dbReference type="InterPro" id="IPR001345">
    <property type="entry name" value="PG/BPGM_mutase_AS"/>
</dbReference>
<evidence type="ECO:0000256" key="4">
    <source>
        <dbReference type="ARBA" id="ARBA00023235"/>
    </source>
</evidence>
<evidence type="ECO:0000313" key="11">
    <source>
        <dbReference type="Proteomes" id="UP000249696"/>
    </source>
</evidence>
<feature type="binding site" evidence="5 7">
    <location>
        <position position="98"/>
    </location>
    <ligand>
        <name>substrate</name>
    </ligand>
</feature>
<dbReference type="GO" id="GO:0004619">
    <property type="term" value="F:phosphoglycerate mutase activity"/>
    <property type="evidence" value="ECO:0007669"/>
    <property type="project" value="UniProtKB-UniRule"/>
</dbReference>
<keyword evidence="2 5" id="KW-0312">Gluconeogenesis</keyword>
<evidence type="ECO:0000256" key="9">
    <source>
        <dbReference type="RuleBase" id="RU004512"/>
    </source>
</evidence>
<evidence type="ECO:0000256" key="2">
    <source>
        <dbReference type="ARBA" id="ARBA00022432"/>
    </source>
</evidence>
<evidence type="ECO:0000256" key="7">
    <source>
        <dbReference type="PIRSR" id="PIRSR613078-2"/>
    </source>
</evidence>
<keyword evidence="11" id="KW-1185">Reference proteome</keyword>
<comment type="caution">
    <text evidence="10">The sequence shown here is derived from an EMBL/GenBank/DDBJ whole genome shotgun (WGS) entry which is preliminary data.</text>
</comment>
<dbReference type="SUPFAM" id="SSF53254">
    <property type="entry name" value="Phosphoglycerate mutase-like"/>
    <property type="match status" value="1"/>
</dbReference>
<dbReference type="NCBIfam" id="TIGR01258">
    <property type="entry name" value="pgm_1"/>
    <property type="match status" value="1"/>
</dbReference>
<feature type="binding site" evidence="5 7">
    <location>
        <position position="60"/>
    </location>
    <ligand>
        <name>substrate</name>
    </ligand>
</feature>
<keyword evidence="3 5" id="KW-0324">Glycolysis</keyword>
<sequence>MGKLILIRHGQSLWNLENIFTGWTNIDLSPQGKEEAKNAGEIIKRNKINIDICFASYLKRAIRTAWIVLDNCEQMHVDTYYHWKLNERHYGDWQGKNKDETLKEVGEKKYWAIRRGYYESPPKLGPNNKLHPKFDPNYKNVDPAVLPSGESLEDSSKRVVNYYFEAIVPNLVQGKTVMISAHGNSLRALIGYICNIPSIDIAGLEVPTGVPHIYEFDGNQNLMEHHKLE</sequence>
<dbReference type="PANTHER" id="PTHR11931">
    <property type="entry name" value="PHOSPHOGLYCERATE MUTASE"/>
    <property type="match status" value="1"/>
</dbReference>
<dbReference type="GO" id="GO:0006094">
    <property type="term" value="P:gluconeogenesis"/>
    <property type="evidence" value="ECO:0007669"/>
    <property type="project" value="UniProtKB-UniRule"/>
</dbReference>
<dbReference type="RefSeq" id="WP_111624658.1">
    <property type="nucleotide sequence ID" value="NZ_QLLN01000006.1"/>
</dbReference>
<reference evidence="10 11" key="1">
    <citation type="submission" date="2018-06" db="EMBL/GenBank/DDBJ databases">
        <title>Genomic Encyclopedia of Archaeal and Bacterial Type Strains, Phase II (KMG-II): from individual species to whole genera.</title>
        <authorList>
            <person name="Goeker M."/>
        </authorList>
    </citation>
    <scope>NUCLEOTIDE SEQUENCE [LARGE SCALE GENOMIC DNA]</scope>
    <source>
        <strain evidence="10 11">DSM 23522</strain>
    </source>
</reference>
<dbReference type="UniPathway" id="UPA00109">
    <property type="reaction ID" value="UER00186"/>
</dbReference>
<name>A0A327QZH9_9FLAO</name>
<organism evidence="10 11">
    <name type="scientific">Arenibacter echinorum</name>
    <dbReference type="NCBI Taxonomy" id="440515"/>
    <lineage>
        <taxon>Bacteria</taxon>
        <taxon>Pseudomonadati</taxon>
        <taxon>Bacteroidota</taxon>
        <taxon>Flavobacteriia</taxon>
        <taxon>Flavobacteriales</taxon>
        <taxon>Flavobacteriaceae</taxon>
        <taxon>Arenibacter</taxon>
    </lineage>
</organism>
<feature type="binding site" evidence="5 7">
    <location>
        <begin position="114"/>
        <end position="115"/>
    </location>
    <ligand>
        <name>substrate</name>
    </ligand>
</feature>
<comment type="function">
    <text evidence="5 9">Catalyzes the interconversion of 2-phosphoglycerate and 3-phosphoglycerate.</text>
</comment>
<evidence type="ECO:0000313" key="10">
    <source>
        <dbReference type="EMBL" id="RAJ09072.1"/>
    </source>
</evidence>
<dbReference type="InterPro" id="IPR013078">
    <property type="entry name" value="His_Pase_superF_clade-1"/>
</dbReference>
<dbReference type="PROSITE" id="PS00175">
    <property type="entry name" value="PG_MUTASE"/>
    <property type="match status" value="1"/>
</dbReference>
<dbReference type="Pfam" id="PF00300">
    <property type="entry name" value="His_Phos_1"/>
    <property type="match status" value="2"/>
</dbReference>
<feature type="binding site" evidence="5 7">
    <location>
        <begin position="8"/>
        <end position="15"/>
    </location>
    <ligand>
        <name>substrate</name>
    </ligand>
</feature>